<feature type="transmembrane region" description="Helical" evidence="5">
    <location>
        <begin position="53"/>
        <end position="72"/>
    </location>
</feature>
<protein>
    <submittedName>
        <fullName evidence="7">LPXTG cell wall anchor domain-containing protein</fullName>
    </submittedName>
</protein>
<evidence type="ECO:0000256" key="1">
    <source>
        <dbReference type="ARBA" id="ARBA00022512"/>
    </source>
</evidence>
<reference evidence="7" key="1">
    <citation type="submission" date="2023-05" db="EMBL/GenBank/DDBJ databases">
        <title>Anaerotaeda fermentans gen. nov., sp. nov., a novel anaerobic planctomycete of the new family within the order Sedimentisphaerales isolated from Taman Peninsula, Russia.</title>
        <authorList>
            <person name="Khomyakova M.A."/>
            <person name="Merkel A.Y."/>
            <person name="Slobodkin A.I."/>
        </authorList>
    </citation>
    <scope>NUCLEOTIDE SEQUENCE</scope>
    <source>
        <strain evidence="7">M17dextr</strain>
    </source>
</reference>
<organism evidence="7 8">
    <name type="scientific">Anaerobaca lacustris</name>
    <dbReference type="NCBI Taxonomy" id="3044600"/>
    <lineage>
        <taxon>Bacteria</taxon>
        <taxon>Pseudomonadati</taxon>
        <taxon>Planctomycetota</taxon>
        <taxon>Phycisphaerae</taxon>
        <taxon>Sedimentisphaerales</taxon>
        <taxon>Anaerobacaceae</taxon>
        <taxon>Anaerobaca</taxon>
    </lineage>
</organism>
<feature type="domain" description="Gram-positive cocci surface proteins LPxTG" evidence="6">
    <location>
        <begin position="42"/>
        <end position="75"/>
    </location>
</feature>
<comment type="caution">
    <text evidence="7">The sequence shown here is derived from an EMBL/GenBank/DDBJ whole genome shotgun (WGS) entry which is preliminary data.</text>
</comment>
<dbReference type="EMBL" id="JASCXX010000002">
    <property type="protein sequence ID" value="MDI6447878.1"/>
    <property type="molecule type" value="Genomic_DNA"/>
</dbReference>
<keyword evidence="2" id="KW-0964">Secreted</keyword>
<keyword evidence="1" id="KW-0134">Cell wall</keyword>
<evidence type="ECO:0000256" key="5">
    <source>
        <dbReference type="SAM" id="Phobius"/>
    </source>
</evidence>
<dbReference type="AlphaFoldDB" id="A0AAW6TQG5"/>
<gene>
    <name evidence="7" type="ORF">QJ522_02385</name>
</gene>
<feature type="compositionally biased region" description="Polar residues" evidence="4">
    <location>
        <begin position="19"/>
        <end position="28"/>
    </location>
</feature>
<evidence type="ECO:0000256" key="4">
    <source>
        <dbReference type="SAM" id="MobiDB-lite"/>
    </source>
</evidence>
<evidence type="ECO:0000256" key="3">
    <source>
        <dbReference type="ARBA" id="ARBA00023088"/>
    </source>
</evidence>
<dbReference type="RefSeq" id="WP_349243289.1">
    <property type="nucleotide sequence ID" value="NZ_JASCXX010000002.1"/>
</dbReference>
<keyword evidence="5" id="KW-0812">Transmembrane</keyword>
<sequence length="75" mass="7109">MLGLLGAMSSSGGGAQGANAPQSLGGDTQSVSAGNVTFGGGLPKTGFSMDSNTSMVVAVAAVAVVLVLALGGRRK</sequence>
<keyword evidence="8" id="KW-1185">Reference proteome</keyword>
<dbReference type="NCBIfam" id="TIGR01167">
    <property type="entry name" value="LPXTG_anchor"/>
    <property type="match status" value="1"/>
</dbReference>
<dbReference type="InterPro" id="IPR019931">
    <property type="entry name" value="LPXTG_anchor"/>
</dbReference>
<keyword evidence="3" id="KW-0572">Peptidoglycan-anchor</keyword>
<keyword evidence="5" id="KW-0472">Membrane</keyword>
<evidence type="ECO:0000259" key="6">
    <source>
        <dbReference type="PROSITE" id="PS50847"/>
    </source>
</evidence>
<accession>A0AAW6TQG5</accession>
<dbReference type="PROSITE" id="PS50847">
    <property type="entry name" value="GRAM_POS_ANCHORING"/>
    <property type="match status" value="1"/>
</dbReference>
<evidence type="ECO:0000313" key="7">
    <source>
        <dbReference type="EMBL" id="MDI6447878.1"/>
    </source>
</evidence>
<name>A0AAW6TQG5_9BACT</name>
<proteinExistence type="predicted"/>
<evidence type="ECO:0000256" key="2">
    <source>
        <dbReference type="ARBA" id="ARBA00022525"/>
    </source>
</evidence>
<dbReference type="Proteomes" id="UP001431776">
    <property type="component" value="Unassembled WGS sequence"/>
</dbReference>
<keyword evidence="5" id="KW-1133">Transmembrane helix</keyword>
<feature type="region of interest" description="Disordered" evidence="4">
    <location>
        <begin position="1"/>
        <end position="28"/>
    </location>
</feature>
<feature type="compositionally biased region" description="Low complexity" evidence="4">
    <location>
        <begin position="1"/>
        <end position="10"/>
    </location>
</feature>
<evidence type="ECO:0000313" key="8">
    <source>
        <dbReference type="Proteomes" id="UP001431776"/>
    </source>
</evidence>